<dbReference type="Proteomes" id="UP000472267">
    <property type="component" value="Chromosome 23"/>
</dbReference>
<evidence type="ECO:0000313" key="9">
    <source>
        <dbReference type="Proteomes" id="UP000472267"/>
    </source>
</evidence>
<keyword evidence="4 6" id="KW-1133">Transmembrane helix</keyword>
<dbReference type="Proteomes" id="UP000472267">
    <property type="component" value="Unassembled WGS sequence"/>
</dbReference>
<dbReference type="AlphaFoldDB" id="A0A672IWE6"/>
<evidence type="ECO:0000256" key="3">
    <source>
        <dbReference type="ARBA" id="ARBA00022692"/>
    </source>
</evidence>
<evidence type="ECO:0000256" key="1">
    <source>
        <dbReference type="ARBA" id="ARBA00004141"/>
    </source>
</evidence>
<dbReference type="Pfam" id="PF05805">
    <property type="entry name" value="L6_membrane"/>
    <property type="match status" value="1"/>
</dbReference>
<evidence type="ECO:0000256" key="5">
    <source>
        <dbReference type="ARBA" id="ARBA00023136"/>
    </source>
</evidence>
<name>A0A672IWE6_SALFA</name>
<comment type="similarity">
    <text evidence="2">Belongs to the L6 tetraspanin family.</text>
</comment>
<dbReference type="InterPro" id="IPR008661">
    <property type="entry name" value="L6_membrane"/>
</dbReference>
<feature type="transmembrane region" description="Helical" evidence="6">
    <location>
        <begin position="12"/>
        <end position="32"/>
    </location>
</feature>
<protein>
    <submittedName>
        <fullName evidence="8">Transmembrane 4 L6 family member 4-like</fullName>
    </submittedName>
</protein>
<dbReference type="PANTHER" id="PTHR14198">
    <property type="entry name" value="TRANSMEMBRANE 4 L6 FAMILY MEMBER 1-RELATED"/>
    <property type="match status" value="1"/>
</dbReference>
<keyword evidence="5 6" id="KW-0472">Membrane</keyword>
<gene>
    <name evidence="8" type="primary">tm4sf4</name>
    <name evidence="7" type="synonym">LOC115384421</name>
</gene>
<accession>A0A672IWE6</accession>
<evidence type="ECO:0000313" key="7">
    <source>
        <dbReference type="Ensembl" id="ENSSFAP00005039067.1"/>
    </source>
</evidence>
<evidence type="ECO:0000256" key="4">
    <source>
        <dbReference type="ARBA" id="ARBA00022989"/>
    </source>
</evidence>
<reference evidence="8" key="2">
    <citation type="submission" date="2025-05" db="UniProtKB">
        <authorList>
            <consortium name="Ensembl"/>
        </authorList>
    </citation>
    <scope>IDENTIFICATION</scope>
</reference>
<evidence type="ECO:0000313" key="8">
    <source>
        <dbReference type="Ensembl" id="ENSSFAP00005046191.1"/>
    </source>
</evidence>
<comment type="subcellular location">
    <subcellularLocation>
        <location evidence="1">Membrane</location>
        <topology evidence="1">Multi-pass membrane protein</topology>
    </subcellularLocation>
</comment>
<keyword evidence="9" id="KW-1185">Reference proteome</keyword>
<dbReference type="GO" id="GO:0016020">
    <property type="term" value="C:membrane"/>
    <property type="evidence" value="ECO:0007669"/>
    <property type="project" value="UniProtKB-SubCell"/>
</dbReference>
<reference evidence="8" key="1">
    <citation type="submission" date="2019-06" db="EMBL/GenBank/DDBJ databases">
        <authorList>
            <consortium name="Wellcome Sanger Institute Data Sharing"/>
        </authorList>
    </citation>
    <scope>NUCLEOTIDE SEQUENCE [LARGE SCALE GENOMIC DNA]</scope>
</reference>
<dbReference type="OMA" id="CGCCGNQ"/>
<keyword evidence="3 6" id="KW-0812">Transmembrane</keyword>
<dbReference type="Ensembl" id="ENSSFAT00005040511.1">
    <property type="protein sequence ID" value="ENSSFAP00005039067.1"/>
    <property type="gene ID" value="ENSSFAG00005019479.1"/>
</dbReference>
<feature type="transmembrane region" description="Helical" evidence="6">
    <location>
        <begin position="44"/>
        <end position="66"/>
    </location>
</feature>
<organism evidence="8 9">
    <name type="scientific">Salarias fasciatus</name>
    <name type="common">Jewelled blenny</name>
    <name type="synonym">Blennius fasciatus</name>
    <dbReference type="NCBI Taxonomy" id="181472"/>
    <lineage>
        <taxon>Eukaryota</taxon>
        <taxon>Metazoa</taxon>
        <taxon>Chordata</taxon>
        <taxon>Craniata</taxon>
        <taxon>Vertebrata</taxon>
        <taxon>Euteleostomi</taxon>
        <taxon>Actinopterygii</taxon>
        <taxon>Neopterygii</taxon>
        <taxon>Teleostei</taxon>
        <taxon>Neoteleostei</taxon>
        <taxon>Acanthomorphata</taxon>
        <taxon>Ovalentaria</taxon>
        <taxon>Blenniimorphae</taxon>
        <taxon>Blenniiformes</taxon>
        <taxon>Blennioidei</taxon>
        <taxon>Blenniidae</taxon>
        <taxon>Salariinae</taxon>
        <taxon>Salarias</taxon>
    </lineage>
</organism>
<sequence length="240" mass="25943">MCSGSFAKCLGISLMPLAIACMLCNILLFFPGGETADSAQITVEVLYCGGLLGSGVLMIFPALVFFGLKNNDCCGCCGNESCGRRFAMLSSILFAAVGVFGAGYSVIISAVAINNGPKCQTNSTTWEYPFSDGDYLSKSSMWEKCISPRDVVPWHLTLFSMLLIFGLIQMALCVVQVLNGLFGALCGDCCGCCGGVSICNFYNVRYSISPQSYLFQQCTLYFSYFLFCRAMELSDCFPTL</sequence>
<dbReference type="PANTHER" id="PTHR14198:SF15">
    <property type="entry name" value="TRANSMEMBRANE 4 L6 FAMILY MEMBER 4"/>
    <property type="match status" value="1"/>
</dbReference>
<feature type="transmembrane region" description="Helical" evidence="6">
    <location>
        <begin position="156"/>
        <end position="175"/>
    </location>
</feature>
<dbReference type="Ensembl" id="ENSSFAT00005047772.1">
    <property type="protein sequence ID" value="ENSSFAP00005046191.1"/>
    <property type="gene ID" value="ENSSFAG00005022537.1"/>
</dbReference>
<evidence type="ECO:0000256" key="2">
    <source>
        <dbReference type="ARBA" id="ARBA00006193"/>
    </source>
</evidence>
<feature type="transmembrane region" description="Helical" evidence="6">
    <location>
        <begin position="86"/>
        <end position="113"/>
    </location>
</feature>
<proteinExistence type="inferred from homology"/>
<evidence type="ECO:0000256" key="6">
    <source>
        <dbReference type="SAM" id="Phobius"/>
    </source>
</evidence>